<dbReference type="PANTHER" id="PTHR36124">
    <property type="match status" value="1"/>
</dbReference>
<evidence type="ECO:0000313" key="2">
    <source>
        <dbReference type="Proteomes" id="UP001473302"/>
    </source>
</evidence>
<dbReference type="Proteomes" id="UP001473302">
    <property type="component" value="Unassembled WGS sequence"/>
</dbReference>
<protein>
    <submittedName>
        <fullName evidence="1">Uncharacterized protein</fullName>
    </submittedName>
</protein>
<reference evidence="1 2" key="1">
    <citation type="submission" date="2024-04" db="EMBL/GenBank/DDBJ databases">
        <title>genome sequences of Mucor flavus KT1a and Helicostylum pulchrum KT1b strains isolated from the surface of a dry-aged beef.</title>
        <authorList>
            <person name="Toyotome T."/>
            <person name="Hosono M."/>
            <person name="Torimaru M."/>
            <person name="Fukuda K."/>
            <person name="Mikami N."/>
        </authorList>
    </citation>
    <scope>NUCLEOTIDE SEQUENCE [LARGE SCALE GENOMIC DNA]</scope>
    <source>
        <strain evidence="1 2">KT1a</strain>
    </source>
</reference>
<comment type="caution">
    <text evidence="1">The sequence shown here is derived from an EMBL/GenBank/DDBJ whole genome shotgun (WGS) entry which is preliminary data.</text>
</comment>
<keyword evidence="2" id="KW-1185">Reference proteome</keyword>
<gene>
    <name evidence="1" type="ORF">MFLAVUS_002136</name>
</gene>
<name>A0ABP9YPG4_9FUNG</name>
<sequence>MGELQRAQTWLENIYVTTLNRVADVTSNIKQDDAICITAAATFTSILAYMGIVRYNRYKNLNLIRAKYPNPDDILNDSEAAHFVYNIVTRKEFPYLSRIALELAFFKTFTVPTISKILASTGEFSDENVARRAEDTDLVLGEIVETYGRIQKQLQSNPNTPKKDIEAQYQRPIDSVHRLNELHGKYPILNDDFIYTLTLFVFEPVSWINRYEWRQLDVREENAFFKVWYDIGKSMNIVGVPESKEELLKFKEIYLNVF</sequence>
<dbReference type="PANTHER" id="PTHR36124:SF1">
    <property type="entry name" value="ER-BOUND OXYGENASE MPAB_MPAB'_RUBBER OXYGENASE CATALYTIC DOMAIN-CONTAINING PROTEIN"/>
    <property type="match status" value="1"/>
</dbReference>
<accession>A0ABP9YPG4</accession>
<proteinExistence type="predicted"/>
<evidence type="ECO:0000313" key="1">
    <source>
        <dbReference type="EMBL" id="GAA5808741.1"/>
    </source>
</evidence>
<organism evidence="1 2">
    <name type="scientific">Mucor flavus</name>
    <dbReference type="NCBI Taxonomy" id="439312"/>
    <lineage>
        <taxon>Eukaryota</taxon>
        <taxon>Fungi</taxon>
        <taxon>Fungi incertae sedis</taxon>
        <taxon>Mucoromycota</taxon>
        <taxon>Mucoromycotina</taxon>
        <taxon>Mucoromycetes</taxon>
        <taxon>Mucorales</taxon>
        <taxon>Mucorineae</taxon>
        <taxon>Mucoraceae</taxon>
        <taxon>Mucor</taxon>
    </lineage>
</organism>
<dbReference type="InterPro" id="IPR046366">
    <property type="entry name" value="MPAB"/>
</dbReference>
<dbReference type="EMBL" id="BAABUK010000003">
    <property type="protein sequence ID" value="GAA5808741.1"/>
    <property type="molecule type" value="Genomic_DNA"/>
</dbReference>